<evidence type="ECO:0000256" key="12">
    <source>
        <dbReference type="ARBA" id="ARBA00067931"/>
    </source>
</evidence>
<evidence type="ECO:0000256" key="10">
    <source>
        <dbReference type="ARBA" id="ARBA00054997"/>
    </source>
</evidence>
<comment type="pathway">
    <text evidence="7">Carbohydrate acid metabolism; 2-dehydro-3-deoxy-D-gluconate degradation; D-glyceraldehyde 3-phosphate and pyruvate from 2-dehydro-3-deoxy-D-gluconate: step 1/2.</text>
</comment>
<evidence type="ECO:0000259" key="15">
    <source>
        <dbReference type="Pfam" id="PF00294"/>
    </source>
</evidence>
<comment type="similarity">
    <text evidence="1">Belongs to the carbohydrate kinase PfkB family.</text>
</comment>
<dbReference type="GO" id="GO:0019698">
    <property type="term" value="P:D-galacturonate catabolic process"/>
    <property type="evidence" value="ECO:0007669"/>
    <property type="project" value="TreeGrafter"/>
</dbReference>
<comment type="function">
    <text evidence="10">Catalyzes the phosphorylation of 2-keto-3-deoxygluconate (KDG) to produce 2-keto-3-deoxy-6-phosphogluconate (KDPG).</text>
</comment>
<dbReference type="PANTHER" id="PTHR43085">
    <property type="entry name" value="HEXOKINASE FAMILY MEMBER"/>
    <property type="match status" value="1"/>
</dbReference>
<feature type="domain" description="Carbohydrate kinase PfkB" evidence="15">
    <location>
        <begin position="35"/>
        <end position="333"/>
    </location>
</feature>
<gene>
    <name evidence="16" type="ORF">FHP24_22310</name>
</gene>
<keyword evidence="6" id="KW-0119">Carbohydrate metabolism</keyword>
<keyword evidence="17" id="KW-1185">Reference proteome</keyword>
<evidence type="ECO:0000256" key="1">
    <source>
        <dbReference type="ARBA" id="ARBA00010688"/>
    </source>
</evidence>
<dbReference type="InterPro" id="IPR011611">
    <property type="entry name" value="PfkB_dom"/>
</dbReference>
<keyword evidence="5" id="KW-0067">ATP-binding</keyword>
<evidence type="ECO:0000256" key="3">
    <source>
        <dbReference type="ARBA" id="ARBA00022741"/>
    </source>
</evidence>
<dbReference type="InterPro" id="IPR050306">
    <property type="entry name" value="PfkB_Carbo_kinase"/>
</dbReference>
<dbReference type="OrthoDB" id="9776822at2"/>
<reference evidence="16 17" key="1">
    <citation type="submission" date="2019-06" db="EMBL/GenBank/DDBJ databases">
        <title>The draft genome of Rhizobium smilacinae PTYR-5.</title>
        <authorList>
            <person name="Liu L."/>
            <person name="Li L."/>
            <person name="Zhang X."/>
        </authorList>
    </citation>
    <scope>NUCLEOTIDE SEQUENCE [LARGE SCALE GENOMIC DNA]</scope>
    <source>
        <strain evidence="16 17">PTYR-5</strain>
    </source>
</reference>
<evidence type="ECO:0000256" key="11">
    <source>
        <dbReference type="ARBA" id="ARBA00066369"/>
    </source>
</evidence>
<accession>A0A5C4XDA5</accession>
<organism evidence="16 17">
    <name type="scientific">Aliirhizobium smilacinae</name>
    <dbReference type="NCBI Taxonomy" id="1395944"/>
    <lineage>
        <taxon>Bacteria</taxon>
        <taxon>Pseudomonadati</taxon>
        <taxon>Pseudomonadota</taxon>
        <taxon>Alphaproteobacteria</taxon>
        <taxon>Hyphomicrobiales</taxon>
        <taxon>Rhizobiaceae</taxon>
        <taxon>Aliirhizobium</taxon>
    </lineage>
</organism>
<name>A0A5C4XDA5_9HYPH</name>
<dbReference type="GO" id="GO:0006974">
    <property type="term" value="P:DNA damage response"/>
    <property type="evidence" value="ECO:0007669"/>
    <property type="project" value="TreeGrafter"/>
</dbReference>
<keyword evidence="2" id="KW-0808">Transferase</keyword>
<dbReference type="AlphaFoldDB" id="A0A5C4XDA5"/>
<dbReference type="EC" id="2.7.1.45" evidence="11"/>
<dbReference type="GO" id="GO:0042840">
    <property type="term" value="P:D-glucuronate catabolic process"/>
    <property type="evidence" value="ECO:0007669"/>
    <property type="project" value="TreeGrafter"/>
</dbReference>
<evidence type="ECO:0000256" key="2">
    <source>
        <dbReference type="ARBA" id="ARBA00022679"/>
    </source>
</evidence>
<evidence type="ECO:0000313" key="16">
    <source>
        <dbReference type="EMBL" id="TNM61457.1"/>
    </source>
</evidence>
<protein>
    <recommendedName>
        <fullName evidence="12">2-dehydro-3-deoxygluconokinase</fullName>
        <ecNumber evidence="11">2.7.1.45</ecNumber>
    </recommendedName>
    <alternativeName>
        <fullName evidence="13">2-keto-3-deoxygluconokinase</fullName>
    </alternativeName>
    <alternativeName>
        <fullName evidence="14">3-deoxy-2-oxo-D-gluconate kinase</fullName>
    </alternativeName>
    <alternativeName>
        <fullName evidence="8">KDG kinase</fullName>
    </alternativeName>
</protein>
<evidence type="ECO:0000256" key="6">
    <source>
        <dbReference type="ARBA" id="ARBA00023277"/>
    </source>
</evidence>
<dbReference type="Proteomes" id="UP000311605">
    <property type="component" value="Unassembled WGS sequence"/>
</dbReference>
<keyword evidence="3" id="KW-0547">Nucleotide-binding</keyword>
<dbReference type="EMBL" id="VDMN01000006">
    <property type="protein sequence ID" value="TNM61457.1"/>
    <property type="molecule type" value="Genomic_DNA"/>
</dbReference>
<evidence type="ECO:0000313" key="17">
    <source>
        <dbReference type="Proteomes" id="UP000311605"/>
    </source>
</evidence>
<comment type="catalytic activity">
    <reaction evidence="9">
        <text>2-dehydro-3-deoxy-D-gluconate + ATP = 2-dehydro-3-deoxy-6-phospho-D-gluconate + ADP + H(+)</text>
        <dbReference type="Rhea" id="RHEA:14797"/>
        <dbReference type="ChEBI" id="CHEBI:15378"/>
        <dbReference type="ChEBI" id="CHEBI:30616"/>
        <dbReference type="ChEBI" id="CHEBI:57569"/>
        <dbReference type="ChEBI" id="CHEBI:57990"/>
        <dbReference type="ChEBI" id="CHEBI:456216"/>
        <dbReference type="EC" id="2.7.1.45"/>
    </reaction>
</comment>
<evidence type="ECO:0000256" key="8">
    <source>
        <dbReference type="ARBA" id="ARBA00044254"/>
    </source>
</evidence>
<dbReference type="FunFam" id="3.40.1190.20:FF:000011">
    <property type="entry name" value="2-dehydro-3-deoxygluconokinase, putative"/>
    <property type="match status" value="1"/>
</dbReference>
<dbReference type="Pfam" id="PF00294">
    <property type="entry name" value="PfkB"/>
    <property type="match status" value="1"/>
</dbReference>
<evidence type="ECO:0000256" key="4">
    <source>
        <dbReference type="ARBA" id="ARBA00022777"/>
    </source>
</evidence>
<dbReference type="GO" id="GO:0008673">
    <property type="term" value="F:2-dehydro-3-deoxygluconokinase activity"/>
    <property type="evidence" value="ECO:0007669"/>
    <property type="project" value="UniProtKB-EC"/>
</dbReference>
<evidence type="ECO:0000256" key="13">
    <source>
        <dbReference type="ARBA" id="ARBA00075711"/>
    </source>
</evidence>
<dbReference type="GO" id="GO:0005829">
    <property type="term" value="C:cytosol"/>
    <property type="evidence" value="ECO:0007669"/>
    <property type="project" value="TreeGrafter"/>
</dbReference>
<evidence type="ECO:0000256" key="14">
    <source>
        <dbReference type="ARBA" id="ARBA00080545"/>
    </source>
</evidence>
<proteinExistence type="inferred from homology"/>
<comment type="caution">
    <text evidence="16">The sequence shown here is derived from an EMBL/GenBank/DDBJ whole genome shotgun (WGS) entry which is preliminary data.</text>
</comment>
<dbReference type="PANTHER" id="PTHR43085:SF15">
    <property type="entry name" value="2-DEHYDRO-3-DEOXYGLUCONOKINASE"/>
    <property type="match status" value="1"/>
</dbReference>
<dbReference type="Gene3D" id="3.40.1190.20">
    <property type="match status" value="1"/>
</dbReference>
<evidence type="ECO:0000256" key="5">
    <source>
        <dbReference type="ARBA" id="ARBA00022840"/>
    </source>
</evidence>
<dbReference type="SUPFAM" id="SSF53613">
    <property type="entry name" value="Ribokinase-like"/>
    <property type="match status" value="1"/>
</dbReference>
<dbReference type="GO" id="GO:0005524">
    <property type="term" value="F:ATP binding"/>
    <property type="evidence" value="ECO:0007669"/>
    <property type="project" value="UniProtKB-KW"/>
</dbReference>
<evidence type="ECO:0000256" key="9">
    <source>
        <dbReference type="ARBA" id="ARBA00050729"/>
    </source>
</evidence>
<sequence>MVRLSAGRNLYPGPYIGRRDAFGGRKGGKMPLEIRVASIGECMVELQRKPDGSITQAFGGDTFNTAAYLARLGAGLGPFVSYITAIGDDPFSEDMAAFWNAQGVDDHLVLRRKGRRPGLYFIKTDTTGERRFFYWRGEAAARETFEGEGSDELLAALEGFTSVYVSGISLAVLKPESRERLLVRLEELARAGIAVDFDGNYRPLLWGGIENARAAYERVIAFSTRVLVTIEELEVFGLAQTMEAGIAYFAKMPQLEVVIKDGPGDATLIHGGKIEKVPATKIEKVVDTTAAGDSFSATYILGRSLGIEPAEAARRAHVVAGAVVQHHGAIIPKDATPDVFKTEIASRGNLTTAAE</sequence>
<dbReference type="CDD" id="cd01166">
    <property type="entry name" value="KdgK"/>
    <property type="match status" value="1"/>
</dbReference>
<keyword evidence="4 16" id="KW-0418">Kinase</keyword>
<dbReference type="InterPro" id="IPR029056">
    <property type="entry name" value="Ribokinase-like"/>
</dbReference>
<evidence type="ECO:0000256" key="7">
    <source>
        <dbReference type="ARBA" id="ARBA00043951"/>
    </source>
</evidence>